<reference evidence="2 3" key="1">
    <citation type="submission" date="2018-12" db="EMBL/GenBank/DDBJ databases">
        <title>Complete genome of Litorilituus sediminis.</title>
        <authorList>
            <person name="Liu A."/>
            <person name="Rong J."/>
        </authorList>
    </citation>
    <scope>NUCLEOTIDE SEQUENCE [LARGE SCALE GENOMIC DNA]</scope>
    <source>
        <strain evidence="2 3">JCM 17549</strain>
    </source>
</reference>
<dbReference type="OrthoDB" id="5355033at2"/>
<dbReference type="Pfam" id="PF13673">
    <property type="entry name" value="Acetyltransf_10"/>
    <property type="match status" value="1"/>
</dbReference>
<evidence type="ECO:0000259" key="1">
    <source>
        <dbReference type="PROSITE" id="PS51186"/>
    </source>
</evidence>
<dbReference type="InterPro" id="IPR052564">
    <property type="entry name" value="N-acetyltrans/Recomb-assoc"/>
</dbReference>
<feature type="domain" description="N-acetyltransferase" evidence="1">
    <location>
        <begin position="2"/>
        <end position="154"/>
    </location>
</feature>
<dbReference type="CDD" id="cd04301">
    <property type="entry name" value="NAT_SF"/>
    <property type="match status" value="1"/>
</dbReference>
<dbReference type="SUPFAM" id="SSF55729">
    <property type="entry name" value="Acyl-CoA N-acyltransferases (Nat)"/>
    <property type="match status" value="1"/>
</dbReference>
<evidence type="ECO:0000313" key="2">
    <source>
        <dbReference type="EMBL" id="QBG36905.1"/>
    </source>
</evidence>
<accession>A0A4P6PB49</accession>
<name>A0A4P6PB49_9GAMM</name>
<dbReference type="EMBL" id="CP034759">
    <property type="protein sequence ID" value="QBG36905.1"/>
    <property type="molecule type" value="Genomic_DNA"/>
</dbReference>
<evidence type="ECO:0000313" key="3">
    <source>
        <dbReference type="Proteomes" id="UP000290244"/>
    </source>
</evidence>
<protein>
    <submittedName>
        <fullName evidence="2">GNAT family N-acetyltransferase</fullName>
    </submittedName>
</protein>
<organism evidence="2 3">
    <name type="scientific">Litorilituus sediminis</name>
    <dbReference type="NCBI Taxonomy" id="718192"/>
    <lineage>
        <taxon>Bacteria</taxon>
        <taxon>Pseudomonadati</taxon>
        <taxon>Pseudomonadota</taxon>
        <taxon>Gammaproteobacteria</taxon>
        <taxon>Alteromonadales</taxon>
        <taxon>Colwelliaceae</taxon>
        <taxon>Litorilituus</taxon>
    </lineage>
</organism>
<dbReference type="KEGG" id="lsd:EMK97_14840"/>
<dbReference type="PANTHER" id="PTHR43451">
    <property type="entry name" value="ACETYLTRANSFERASE (GNAT) FAMILY PROTEIN"/>
    <property type="match status" value="1"/>
</dbReference>
<keyword evidence="2" id="KW-0808">Transferase</keyword>
<dbReference type="Proteomes" id="UP000290244">
    <property type="component" value="Chromosome"/>
</dbReference>
<dbReference type="PROSITE" id="PS51186">
    <property type="entry name" value="GNAT"/>
    <property type="match status" value="1"/>
</dbReference>
<dbReference type="InterPro" id="IPR016181">
    <property type="entry name" value="Acyl_CoA_acyltransferase"/>
</dbReference>
<keyword evidence="3" id="KW-1185">Reference proteome</keyword>
<gene>
    <name evidence="2" type="ORF">EMK97_14840</name>
</gene>
<dbReference type="AlphaFoldDB" id="A0A4P6PB49"/>
<proteinExistence type="predicted"/>
<dbReference type="GO" id="GO:0016747">
    <property type="term" value="F:acyltransferase activity, transferring groups other than amino-acyl groups"/>
    <property type="evidence" value="ECO:0007669"/>
    <property type="project" value="InterPro"/>
</dbReference>
<dbReference type="PANTHER" id="PTHR43451:SF1">
    <property type="entry name" value="ACETYLTRANSFERASE"/>
    <property type="match status" value="1"/>
</dbReference>
<dbReference type="RefSeq" id="WP_130603502.1">
    <property type="nucleotide sequence ID" value="NZ_CP034759.1"/>
</dbReference>
<sequence>MIIIREFQPGDEASLRALFYQTVRHINRNDYSQAQVEAWAPDEYDDKQWSARIRALKPFIATIDNNLAGYADLQDDGYIDHFFCHKDYQGMGVGKSLMQQIVNSAKARKITRLHAQVSITAKPFFQHFGFQQIKAQQVEIRGQVLTNYVMGRLI</sequence>
<dbReference type="Gene3D" id="3.40.630.30">
    <property type="match status" value="1"/>
</dbReference>
<dbReference type="InterPro" id="IPR000182">
    <property type="entry name" value="GNAT_dom"/>
</dbReference>